<dbReference type="InterPro" id="IPR038718">
    <property type="entry name" value="SNF2-like_sf"/>
</dbReference>
<dbReference type="GO" id="GO:0006281">
    <property type="term" value="P:DNA repair"/>
    <property type="evidence" value="ECO:0007669"/>
    <property type="project" value="TreeGrafter"/>
</dbReference>
<name>J9AH74_WUCBA</name>
<dbReference type="PANTHER" id="PTHR45766:SF6">
    <property type="entry name" value="SWI_SNF-RELATED MATRIX-ASSOCIATED ACTIN-DEPENDENT REGULATOR OF CHROMATIN SUBFAMILY A-LIKE PROTEIN 1"/>
    <property type="match status" value="1"/>
</dbReference>
<dbReference type="Pfam" id="PF00176">
    <property type="entry name" value="SNF2-rel_dom"/>
    <property type="match status" value="1"/>
</dbReference>
<dbReference type="EMBL" id="ADBV01013960">
    <property type="protein sequence ID" value="EJW73490.1"/>
    <property type="molecule type" value="Genomic_DNA"/>
</dbReference>
<dbReference type="GO" id="GO:0016787">
    <property type="term" value="F:hydrolase activity"/>
    <property type="evidence" value="ECO:0007669"/>
    <property type="project" value="UniProtKB-KW"/>
</dbReference>
<dbReference type="SUPFAM" id="SSF52540">
    <property type="entry name" value="P-loop containing nucleoside triphosphate hydrolases"/>
    <property type="match status" value="1"/>
</dbReference>
<comment type="caution">
    <text evidence="3">The sequence shown here is derived from an EMBL/GenBank/DDBJ whole genome shotgun (WGS) entry which is preliminary data.</text>
</comment>
<evidence type="ECO:0000259" key="2">
    <source>
        <dbReference type="Pfam" id="PF00176"/>
    </source>
</evidence>
<evidence type="ECO:0000313" key="3">
    <source>
        <dbReference type="EMBL" id="EJW73490.1"/>
    </source>
</evidence>
<dbReference type="AlphaFoldDB" id="J9AH74"/>
<dbReference type="InterPro" id="IPR000330">
    <property type="entry name" value="SNF2_N"/>
</dbReference>
<dbReference type="PANTHER" id="PTHR45766">
    <property type="entry name" value="DNA ANNEALING HELICASE AND ENDONUCLEASE ZRANB3 FAMILY MEMBER"/>
    <property type="match status" value="1"/>
</dbReference>
<gene>
    <name evidence="3" type="ORF">WUBG_15602</name>
</gene>
<organism evidence="3 4">
    <name type="scientific">Wuchereria bancrofti</name>
    <dbReference type="NCBI Taxonomy" id="6293"/>
    <lineage>
        <taxon>Eukaryota</taxon>
        <taxon>Metazoa</taxon>
        <taxon>Ecdysozoa</taxon>
        <taxon>Nematoda</taxon>
        <taxon>Chromadorea</taxon>
        <taxon>Rhabditida</taxon>
        <taxon>Spirurina</taxon>
        <taxon>Spiruromorpha</taxon>
        <taxon>Filarioidea</taxon>
        <taxon>Onchocercidae</taxon>
        <taxon>Wuchereria</taxon>
    </lineage>
</organism>
<evidence type="ECO:0000256" key="1">
    <source>
        <dbReference type="ARBA" id="ARBA00022801"/>
    </source>
</evidence>
<keyword evidence="1" id="KW-0378">Hydrolase</keyword>
<protein>
    <submittedName>
        <fullName evidence="3">Zinc finger protein</fullName>
    </submittedName>
</protein>
<accession>J9AH74</accession>
<evidence type="ECO:0000313" key="4">
    <source>
        <dbReference type="Proteomes" id="UP000004810"/>
    </source>
</evidence>
<dbReference type="Proteomes" id="UP000004810">
    <property type="component" value="Unassembled WGS sequence"/>
</dbReference>
<reference evidence="4" key="1">
    <citation type="submission" date="2012-08" db="EMBL/GenBank/DDBJ databases">
        <title>The Genome Sequence of Wuchereria bancrofti.</title>
        <authorList>
            <person name="Nutman T.B."/>
            <person name="Fink D.L."/>
            <person name="Russ C."/>
            <person name="Young S."/>
            <person name="Zeng Q."/>
            <person name="Koehrsen M."/>
            <person name="Alvarado L."/>
            <person name="Berlin A."/>
            <person name="Chapman S.B."/>
            <person name="Chen Z."/>
            <person name="Freedman E."/>
            <person name="Gellesch M."/>
            <person name="Goldberg J."/>
            <person name="Griggs A."/>
            <person name="Gujja S."/>
            <person name="Heilman E.R."/>
            <person name="Heiman D."/>
            <person name="Hepburn T."/>
            <person name="Howarth C."/>
            <person name="Jen D."/>
            <person name="Larson L."/>
            <person name="Lewis B."/>
            <person name="Mehta T."/>
            <person name="Park D."/>
            <person name="Pearson M."/>
            <person name="Roberts A."/>
            <person name="Saif S."/>
            <person name="Shea T."/>
            <person name="Shenoy N."/>
            <person name="Sisk P."/>
            <person name="Stolte C."/>
            <person name="Sykes S."/>
            <person name="Walk T."/>
            <person name="White J."/>
            <person name="Yandava C."/>
            <person name="Haas B."/>
            <person name="Henn M.R."/>
            <person name="Nusbaum C."/>
            <person name="Birren B."/>
        </authorList>
    </citation>
    <scope>NUCLEOTIDE SEQUENCE [LARGE SCALE GENOMIC DNA]</scope>
    <source>
        <strain evidence="4">NA</strain>
    </source>
</reference>
<dbReference type="GO" id="GO:0043596">
    <property type="term" value="C:nuclear replication fork"/>
    <property type="evidence" value="ECO:0007669"/>
    <property type="project" value="TreeGrafter"/>
</dbReference>
<sequence length="230" mass="26090">MNEPNLEKHIEKTLVDALFPYQRRGIIYGVMRRGRLLLADEMGLGKSIQALGIARYFKCDWPLLIICPSSVKFSWLNDESHLLKDSNAQRTKVATNISKKALRVILLTGTPALSRPVELFSQIRIIDSKMFPNYRDFAIRYCDGKQGKYSFEAKGCTNSDELAIILTGTVMLRRLKNDVLNDLPMKKREVINLTDDSIYTNINKLREAKAAYSGAKVFPKLSLSLNTLSK</sequence>
<dbReference type="GO" id="GO:0031297">
    <property type="term" value="P:replication fork processing"/>
    <property type="evidence" value="ECO:0007669"/>
    <property type="project" value="TreeGrafter"/>
</dbReference>
<dbReference type="GO" id="GO:0005524">
    <property type="term" value="F:ATP binding"/>
    <property type="evidence" value="ECO:0007669"/>
    <property type="project" value="InterPro"/>
</dbReference>
<feature type="domain" description="SNF2 N-terminal" evidence="2">
    <location>
        <begin position="78"/>
        <end position="194"/>
    </location>
</feature>
<dbReference type="InterPro" id="IPR027417">
    <property type="entry name" value="P-loop_NTPase"/>
</dbReference>
<dbReference type="Gene3D" id="3.40.50.10810">
    <property type="entry name" value="Tandem AAA-ATPase domain"/>
    <property type="match status" value="2"/>
</dbReference>
<proteinExistence type="predicted"/>